<keyword evidence="2" id="KW-1185">Reference proteome</keyword>
<name>A0A498M3E0_LABRO</name>
<evidence type="ECO:0000313" key="2">
    <source>
        <dbReference type="Proteomes" id="UP000290572"/>
    </source>
</evidence>
<accession>A0A498M3E0</accession>
<evidence type="ECO:0000313" key="1">
    <source>
        <dbReference type="EMBL" id="RXN15050.1"/>
    </source>
</evidence>
<proteinExistence type="predicted"/>
<sequence>MVSELDREEVALPQLQPSESLVELPQLQPSESLMELPQLQPPESLVELPQLQPPESLMELPQLQPPESLMELPQLQPPESLVGLPQPAEECFQLLEGMENTFSTQGTGNLLDLLLQDETIYSVDTDVSTLDLSEFLDS</sequence>
<protein>
    <submittedName>
        <fullName evidence="1">Inner membrane complex</fullName>
    </submittedName>
</protein>
<dbReference type="AlphaFoldDB" id="A0A498M3E0"/>
<organism evidence="1 2">
    <name type="scientific">Labeo rohita</name>
    <name type="common">Indian major carp</name>
    <name type="synonym">Cyprinus rohita</name>
    <dbReference type="NCBI Taxonomy" id="84645"/>
    <lineage>
        <taxon>Eukaryota</taxon>
        <taxon>Metazoa</taxon>
        <taxon>Chordata</taxon>
        <taxon>Craniata</taxon>
        <taxon>Vertebrata</taxon>
        <taxon>Euteleostomi</taxon>
        <taxon>Actinopterygii</taxon>
        <taxon>Neopterygii</taxon>
        <taxon>Teleostei</taxon>
        <taxon>Ostariophysi</taxon>
        <taxon>Cypriniformes</taxon>
        <taxon>Cyprinidae</taxon>
        <taxon>Labeoninae</taxon>
        <taxon>Labeonini</taxon>
        <taxon>Labeo</taxon>
    </lineage>
</organism>
<gene>
    <name evidence="1" type="ORF">ROHU_028372</name>
</gene>
<dbReference type="Proteomes" id="UP000290572">
    <property type="component" value="Unassembled WGS sequence"/>
</dbReference>
<dbReference type="EMBL" id="QBIY01012866">
    <property type="protein sequence ID" value="RXN15050.1"/>
    <property type="molecule type" value="Genomic_DNA"/>
</dbReference>
<comment type="caution">
    <text evidence="1">The sequence shown here is derived from an EMBL/GenBank/DDBJ whole genome shotgun (WGS) entry which is preliminary data.</text>
</comment>
<reference evidence="1 2" key="1">
    <citation type="submission" date="2018-03" db="EMBL/GenBank/DDBJ databases">
        <title>Draft genome sequence of Rohu Carp (Labeo rohita).</title>
        <authorList>
            <person name="Das P."/>
            <person name="Kushwaha B."/>
            <person name="Joshi C.G."/>
            <person name="Kumar D."/>
            <person name="Nagpure N.S."/>
            <person name="Sahoo L."/>
            <person name="Das S.P."/>
            <person name="Bit A."/>
            <person name="Patnaik S."/>
            <person name="Meher P.K."/>
            <person name="Jayasankar P."/>
            <person name="Koringa P.G."/>
            <person name="Patel N.V."/>
            <person name="Hinsu A.T."/>
            <person name="Kumar R."/>
            <person name="Pandey M."/>
            <person name="Agarwal S."/>
            <person name="Srivastava S."/>
            <person name="Singh M."/>
            <person name="Iquebal M.A."/>
            <person name="Jaiswal S."/>
            <person name="Angadi U.B."/>
            <person name="Kumar N."/>
            <person name="Raza M."/>
            <person name="Shah T.M."/>
            <person name="Rai A."/>
            <person name="Jena J.K."/>
        </authorList>
    </citation>
    <scope>NUCLEOTIDE SEQUENCE [LARGE SCALE GENOMIC DNA]</scope>
    <source>
        <strain evidence="1">DASCIFA01</strain>
        <tissue evidence="1">Testis</tissue>
    </source>
</reference>